<gene>
    <name evidence="2" type="ORF">SOCE836_010300</name>
</gene>
<evidence type="ECO:0000313" key="2">
    <source>
        <dbReference type="EMBL" id="AUX28945.1"/>
    </source>
</evidence>
<dbReference type="PROSITE" id="PS51257">
    <property type="entry name" value="PROKAR_LIPOPROTEIN"/>
    <property type="match status" value="1"/>
</dbReference>
<evidence type="ECO:0000256" key="1">
    <source>
        <dbReference type="SAM" id="SignalP"/>
    </source>
</evidence>
<organism evidence="2 3">
    <name type="scientific">Sorangium cellulosum</name>
    <name type="common">Polyangium cellulosum</name>
    <dbReference type="NCBI Taxonomy" id="56"/>
    <lineage>
        <taxon>Bacteria</taxon>
        <taxon>Pseudomonadati</taxon>
        <taxon>Myxococcota</taxon>
        <taxon>Polyangia</taxon>
        <taxon>Polyangiales</taxon>
        <taxon>Polyangiaceae</taxon>
        <taxon>Sorangium</taxon>
    </lineage>
</organism>
<reference evidence="2 3" key="1">
    <citation type="submission" date="2015-09" db="EMBL/GenBank/DDBJ databases">
        <title>Sorangium comparison.</title>
        <authorList>
            <person name="Zaburannyi N."/>
            <person name="Bunk B."/>
            <person name="Overmann J."/>
            <person name="Mueller R."/>
        </authorList>
    </citation>
    <scope>NUCLEOTIDE SEQUENCE [LARGE SCALE GENOMIC DNA]</scope>
    <source>
        <strain evidence="2 3">So ce836</strain>
    </source>
</reference>
<dbReference type="Gene3D" id="3.90.10.10">
    <property type="entry name" value="Cytochrome C3"/>
    <property type="match status" value="1"/>
</dbReference>
<evidence type="ECO:0000313" key="3">
    <source>
        <dbReference type="Proteomes" id="UP000295497"/>
    </source>
</evidence>
<dbReference type="AlphaFoldDB" id="A0A4P2QGM1"/>
<protein>
    <submittedName>
        <fullName evidence="2">Uncharacterized protein</fullName>
    </submittedName>
</protein>
<sequence>MRTAARPLIRRRAPALPAALAACLLAGACSEAPPPPAGQGGGGPGGAGATSVTTTYVSVGAGFGGAPEELPHTFLVTGVVTDGAAPLEGAIVMQAGGAPALVTGPDGAFSVEITRDIPGQPTVVAAKIGYRTDGIEFEVLPDEPVEIALRRVSPPDNALGYTYGDPGEGDPHNSTRFCDHCHTTLVAQFLESGHARSAKSPLLQAVYAGVSLAHGDEASCAAAGGRWKAGRVPGTEAGVAMRCYLGSGVLPDLNPSCGGAGRPSCDDPALPAAERPAAFGACADCHAAGIDGPAGGRDLLEATGIAFEKGDHCDACHKVRDVDLSKPPGVAGALMIQRPWDRSSADPSSKLLDVMYGPRPDVPNRFMGGSYQPKYSTSEYCGGCHEQKQAALLPGAALDPARWPDGLPIHETFSEWAGSAWNRPTSQCQACHMPETPSLKSSVDVTTEANASVSLGFVRPPGSVLSHAFLGPLQGEPPLVRDSVEVRVAAASVASGEIEVTVALTSELAGHAVPTGEPMRALVLLVAAEACGAPMAPSSGMTVHDTGGALAEARVGQGAQLTGAALAWPEGAARARAGDVVRVVRPTGAYDDYTGVGRFADPSLDAAAKGLEIRAPVGEARVVEAGGGAIALSGAIPAQAGDIVYLGAPLPAAPADVERPAAAFAGAAGYTFAKVLVDPAGARHAPQHRAVDIASDNRIPPGHVAVTSHGFAVPAGCSGTANVTATLLYRPVPLTLARERGVDARDYVVDAASWPVPLD</sequence>
<dbReference type="EMBL" id="CP012672">
    <property type="protein sequence ID" value="AUX28945.1"/>
    <property type="molecule type" value="Genomic_DNA"/>
</dbReference>
<name>A0A4P2QGM1_SORCE</name>
<dbReference type="SUPFAM" id="SSF48695">
    <property type="entry name" value="Multiheme cytochromes"/>
    <property type="match status" value="1"/>
</dbReference>
<dbReference type="RefSeq" id="WP_129573197.1">
    <property type="nucleotide sequence ID" value="NZ_CP012672.1"/>
</dbReference>
<feature type="signal peptide" evidence="1">
    <location>
        <begin position="1"/>
        <end position="28"/>
    </location>
</feature>
<feature type="chain" id="PRO_5020501826" evidence="1">
    <location>
        <begin position="29"/>
        <end position="759"/>
    </location>
</feature>
<dbReference type="Gene3D" id="2.60.40.1120">
    <property type="entry name" value="Carboxypeptidase-like, regulatory domain"/>
    <property type="match status" value="1"/>
</dbReference>
<keyword evidence="1" id="KW-0732">Signal</keyword>
<dbReference type="InterPro" id="IPR008969">
    <property type="entry name" value="CarboxyPept-like_regulatory"/>
</dbReference>
<dbReference type="SUPFAM" id="SSF49464">
    <property type="entry name" value="Carboxypeptidase regulatory domain-like"/>
    <property type="match status" value="1"/>
</dbReference>
<accession>A0A4P2QGM1</accession>
<dbReference type="Proteomes" id="UP000295497">
    <property type="component" value="Chromosome"/>
</dbReference>
<proteinExistence type="predicted"/>
<dbReference type="InterPro" id="IPR036280">
    <property type="entry name" value="Multihaem_cyt_sf"/>
</dbReference>